<dbReference type="Proteomes" id="UP001202328">
    <property type="component" value="Unassembled WGS sequence"/>
</dbReference>
<dbReference type="EMBL" id="JAJJMB010010543">
    <property type="protein sequence ID" value="KAI3908025.1"/>
    <property type="molecule type" value="Genomic_DNA"/>
</dbReference>
<keyword evidence="2" id="KW-1185">Reference proteome</keyword>
<protein>
    <recommendedName>
        <fullName evidence="3">DUF4283 domain-containing protein</fullName>
    </recommendedName>
</protein>
<dbReference type="InterPro" id="IPR040256">
    <property type="entry name" value="At4g02000-like"/>
</dbReference>
<reference evidence="1" key="1">
    <citation type="submission" date="2022-04" db="EMBL/GenBank/DDBJ databases">
        <title>A functionally conserved STORR gene fusion in Papaver species that diverged 16.8 million years ago.</title>
        <authorList>
            <person name="Catania T."/>
        </authorList>
    </citation>
    <scope>NUCLEOTIDE SEQUENCE</scope>
    <source>
        <strain evidence="1">S-188037</strain>
    </source>
</reference>
<dbReference type="PANTHER" id="PTHR31286:SF180">
    <property type="entry name" value="OS10G0362600 PROTEIN"/>
    <property type="match status" value="1"/>
</dbReference>
<dbReference type="AlphaFoldDB" id="A0AAD4SH99"/>
<comment type="caution">
    <text evidence="1">The sequence shown here is derived from an EMBL/GenBank/DDBJ whole genome shotgun (WGS) entry which is preliminary data.</text>
</comment>
<gene>
    <name evidence="1" type="ORF">MKW98_003670</name>
</gene>
<name>A0AAD4SH99_9MAGN</name>
<evidence type="ECO:0008006" key="3">
    <source>
        <dbReference type="Google" id="ProtNLM"/>
    </source>
</evidence>
<accession>A0AAD4SH99</accession>
<dbReference type="PANTHER" id="PTHR31286">
    <property type="entry name" value="GLYCINE-RICH CELL WALL STRUCTURAL PROTEIN 1.8-LIKE"/>
    <property type="match status" value="1"/>
</dbReference>
<proteinExistence type="predicted"/>
<organism evidence="1 2">
    <name type="scientific">Papaver atlanticum</name>
    <dbReference type="NCBI Taxonomy" id="357466"/>
    <lineage>
        <taxon>Eukaryota</taxon>
        <taxon>Viridiplantae</taxon>
        <taxon>Streptophyta</taxon>
        <taxon>Embryophyta</taxon>
        <taxon>Tracheophyta</taxon>
        <taxon>Spermatophyta</taxon>
        <taxon>Magnoliopsida</taxon>
        <taxon>Ranunculales</taxon>
        <taxon>Papaveraceae</taxon>
        <taxon>Papaveroideae</taxon>
        <taxon>Papaver</taxon>
    </lineage>
</organism>
<sequence length="357" mass="40338">MEDKHESISLLDLACDFHQRGDLLGLFDQDVRMKIPVKELRPTMSEVVDILAILCSNSNFTARIHSTTNIADISSYNLSSTRMHYGNAVSSSAVLDYNDGVATGSSSNSVPEVDEINKDIEFHHDFISNEKVSVGEVGKSDMPLSQVTATSAEPLGLNIKQQTSSFSMDTYNQKGVQNKLKLFEPFFEEGKLHIEFSDEEFRAICDEWENSLVKGDFSAFTIENGYFICWFSCVEEKMRILESADLIYMGSLPIWVKIYNLPLIFWTPVLSKVGSGLGTPLYADQKTLNKQQLAYAMFCIEFDANKTLPESLCILVKGMEYHLKLEYDWKPLRCGICCTFGHIDLNCRAKMKARKQN</sequence>
<evidence type="ECO:0000313" key="2">
    <source>
        <dbReference type="Proteomes" id="UP001202328"/>
    </source>
</evidence>
<evidence type="ECO:0000313" key="1">
    <source>
        <dbReference type="EMBL" id="KAI3908025.1"/>
    </source>
</evidence>